<proteinExistence type="predicted"/>
<dbReference type="SUPFAM" id="SSF54909">
    <property type="entry name" value="Dimeric alpha+beta barrel"/>
    <property type="match status" value="1"/>
</dbReference>
<dbReference type="EMBL" id="JBAFUR010000010">
    <property type="protein sequence ID" value="MFG1255307.1"/>
    <property type="molecule type" value="Genomic_DNA"/>
</dbReference>
<dbReference type="PANTHER" id="PTHR41521">
    <property type="match status" value="1"/>
</dbReference>
<evidence type="ECO:0000259" key="1">
    <source>
        <dbReference type="Pfam" id="PF07045"/>
    </source>
</evidence>
<dbReference type="PANTHER" id="PTHR41521:SF4">
    <property type="entry name" value="BLR0684 PROTEIN"/>
    <property type="match status" value="1"/>
</dbReference>
<dbReference type="InterPro" id="IPR010753">
    <property type="entry name" value="DUF1330"/>
</dbReference>
<dbReference type="Gene3D" id="3.30.70.100">
    <property type="match status" value="1"/>
</dbReference>
<feature type="domain" description="DUF1330" evidence="1">
    <location>
        <begin position="3"/>
        <end position="94"/>
    </location>
</feature>
<sequence>MAAYLICEVDQIDAEAASTYLPQAAAAISAFGGRYLSRGGETRLVEGEKQPGRIVVIEFPSMDVAMQFYESDAYRAPRDLRRATTKSRLVLADGL</sequence>
<dbReference type="InterPro" id="IPR011008">
    <property type="entry name" value="Dimeric_a/b-barrel"/>
</dbReference>
<organism evidence="2 3">
    <name type="scientific">Xanthobacter aminoxidans</name>
    <dbReference type="NCBI Taxonomy" id="186280"/>
    <lineage>
        <taxon>Bacteria</taxon>
        <taxon>Pseudomonadati</taxon>
        <taxon>Pseudomonadota</taxon>
        <taxon>Alphaproteobacteria</taxon>
        <taxon>Hyphomicrobiales</taxon>
        <taxon>Xanthobacteraceae</taxon>
        <taxon>Xanthobacter</taxon>
    </lineage>
</organism>
<gene>
    <name evidence="2" type="ORF">V5F30_24060</name>
</gene>
<comment type="caution">
    <text evidence="2">The sequence shown here is derived from an EMBL/GenBank/DDBJ whole genome shotgun (WGS) entry which is preliminary data.</text>
</comment>
<accession>A0ABW6ZN84</accession>
<protein>
    <submittedName>
        <fullName evidence="2">DUF1330 domain-containing protein</fullName>
    </submittedName>
</protein>
<evidence type="ECO:0000313" key="2">
    <source>
        <dbReference type="EMBL" id="MFG1255307.1"/>
    </source>
</evidence>
<name>A0ABW6ZN84_9HYPH</name>
<reference evidence="2 3" key="1">
    <citation type="submission" date="2024-02" db="EMBL/GenBank/DDBJ databases">
        <title>Expansion and revision of Xanthobacter and proposal of Roseixanthobacter gen. nov.</title>
        <authorList>
            <person name="Soltysiak M.P.M."/>
            <person name="Jalihal A."/>
            <person name="Ory A."/>
            <person name="Chrisophersen C."/>
            <person name="Lee A.D."/>
            <person name="Boulton J."/>
            <person name="Springer M."/>
        </authorList>
    </citation>
    <scope>NUCLEOTIDE SEQUENCE [LARGE SCALE GENOMIC DNA]</scope>
    <source>
        <strain evidence="2 3">CB5</strain>
    </source>
</reference>
<evidence type="ECO:0000313" key="3">
    <source>
        <dbReference type="Proteomes" id="UP001604043"/>
    </source>
</evidence>
<dbReference type="RefSeq" id="WP_029557336.1">
    <property type="nucleotide sequence ID" value="NZ_JAMJXC010000009.1"/>
</dbReference>
<keyword evidence="3" id="KW-1185">Reference proteome</keyword>
<dbReference type="Proteomes" id="UP001604043">
    <property type="component" value="Unassembled WGS sequence"/>
</dbReference>
<dbReference type="Pfam" id="PF07045">
    <property type="entry name" value="DUF1330"/>
    <property type="match status" value="1"/>
</dbReference>